<dbReference type="OrthoDB" id="273097at2759"/>
<feature type="coiled-coil region" evidence="1">
    <location>
        <begin position="22"/>
        <end position="49"/>
    </location>
</feature>
<evidence type="ECO:0000313" key="3">
    <source>
        <dbReference type="Proteomes" id="UP000015354"/>
    </source>
</evidence>
<keyword evidence="1" id="KW-0175">Coiled coil</keyword>
<dbReference type="AlphaFoldDB" id="S9TWZ0"/>
<keyword evidence="3" id="KW-1185">Reference proteome</keyword>
<evidence type="ECO:0000313" key="2">
    <source>
        <dbReference type="EMBL" id="EPY23012.1"/>
    </source>
</evidence>
<gene>
    <name evidence="2" type="ORF">STCU_07946</name>
</gene>
<comment type="caution">
    <text evidence="2">The sequence shown here is derived from an EMBL/GenBank/DDBJ whole genome shotgun (WGS) entry which is preliminary data.</text>
</comment>
<dbReference type="EMBL" id="ATMH01007946">
    <property type="protein sequence ID" value="EPY23012.1"/>
    <property type="molecule type" value="Genomic_DNA"/>
</dbReference>
<protein>
    <submittedName>
        <fullName evidence="2">Uncharacterized protein</fullName>
    </submittedName>
</protein>
<organism evidence="2 3">
    <name type="scientific">Strigomonas culicis</name>
    <dbReference type="NCBI Taxonomy" id="28005"/>
    <lineage>
        <taxon>Eukaryota</taxon>
        <taxon>Discoba</taxon>
        <taxon>Euglenozoa</taxon>
        <taxon>Kinetoplastea</taxon>
        <taxon>Metakinetoplastina</taxon>
        <taxon>Trypanosomatida</taxon>
        <taxon>Trypanosomatidae</taxon>
        <taxon>Strigomonadinae</taxon>
        <taxon>Strigomonas</taxon>
    </lineage>
</organism>
<proteinExistence type="predicted"/>
<sequence>MQTKQATDSEGEVQTETQRVQLHLLKKENEDKLQEIERLRAKMVLVLRQSADNHNSHLRVVEERHKQIVEELQSIHRTQELEVLKLRAQLARVDPANPCNAKEQQSYMSMRTTTELLDAQARQAQEMELKRMYTELSSLQIERDDAVLRYEQLSTNLRREHDMQQQESRRERQALQRRLDELRVRCDKLEASKYDVESQTVPLRERLAKAQAEAERTRVETTALQQTLDDTRRKLGDAEMAAAALREELQTSVATERGRADLLEQRVQEVLRDLQDAKDRALAEAQQAVRDRELLQRQYSAAVQNIQAAQNALHRSEREVVSLQAQLERLGEALRLHKQQIKSNDEGVLGLQRELEQARLRERTHLLAVEQLKVDNARLLRAQGRMAELSSARVF</sequence>
<name>S9TWZ0_9TRYP</name>
<feature type="coiled-coil region" evidence="1">
    <location>
        <begin position="122"/>
        <end position="340"/>
    </location>
</feature>
<evidence type="ECO:0000256" key="1">
    <source>
        <dbReference type="SAM" id="Coils"/>
    </source>
</evidence>
<dbReference type="Proteomes" id="UP000015354">
    <property type="component" value="Unassembled WGS sequence"/>
</dbReference>
<reference evidence="2 3" key="1">
    <citation type="journal article" date="2013" name="PLoS ONE">
        <title>Predicting the Proteins of Angomonas deanei, Strigomonas culicis and Their Respective Endosymbionts Reveals New Aspects of the Trypanosomatidae Family.</title>
        <authorList>
            <person name="Motta M.C."/>
            <person name="Martins A.C."/>
            <person name="de Souza S.S."/>
            <person name="Catta-Preta C.M."/>
            <person name="Silva R."/>
            <person name="Klein C.C."/>
            <person name="de Almeida L.G."/>
            <person name="de Lima Cunha O."/>
            <person name="Ciapina L.P."/>
            <person name="Brocchi M."/>
            <person name="Colabardini A.C."/>
            <person name="de Araujo Lima B."/>
            <person name="Machado C.R."/>
            <person name="de Almeida Soares C.M."/>
            <person name="Probst C.M."/>
            <person name="de Menezes C.B."/>
            <person name="Thompson C.E."/>
            <person name="Bartholomeu D.C."/>
            <person name="Gradia D.F."/>
            <person name="Pavoni D.P."/>
            <person name="Grisard E.C."/>
            <person name="Fantinatti-Garboggini F."/>
            <person name="Marchini F.K."/>
            <person name="Rodrigues-Luiz G.F."/>
            <person name="Wagner G."/>
            <person name="Goldman G.H."/>
            <person name="Fietto J.L."/>
            <person name="Elias M.C."/>
            <person name="Goldman M.H."/>
            <person name="Sagot M.F."/>
            <person name="Pereira M."/>
            <person name="Stoco P.H."/>
            <person name="de Mendonca-Neto R.P."/>
            <person name="Teixeira S.M."/>
            <person name="Maciel T.E."/>
            <person name="de Oliveira Mendes T.A."/>
            <person name="Urmenyi T.P."/>
            <person name="de Souza W."/>
            <person name="Schenkman S."/>
            <person name="de Vasconcelos A.T."/>
        </authorList>
    </citation>
    <scope>NUCLEOTIDE SEQUENCE [LARGE SCALE GENOMIC DNA]</scope>
</reference>
<accession>S9TWZ0</accession>